<proteinExistence type="predicted"/>
<dbReference type="PRINTS" id="PR00081">
    <property type="entry name" value="GDHRDH"/>
</dbReference>
<dbReference type="PRINTS" id="PR00080">
    <property type="entry name" value="SDRFAMILY"/>
</dbReference>
<dbReference type="SUPFAM" id="SSF51735">
    <property type="entry name" value="NAD(P)-binding Rossmann-fold domains"/>
    <property type="match status" value="1"/>
</dbReference>
<protein>
    <submittedName>
        <fullName evidence="1">SDR family NAD(P)-dependent oxidoreductase</fullName>
        <ecNumber evidence="1">1.-.-.-</ecNumber>
    </submittedName>
</protein>
<organism evidence="1 2">
    <name type="scientific">Altererythrobacter arenosus</name>
    <dbReference type="NCBI Taxonomy" id="3032592"/>
    <lineage>
        <taxon>Bacteria</taxon>
        <taxon>Pseudomonadati</taxon>
        <taxon>Pseudomonadota</taxon>
        <taxon>Alphaproteobacteria</taxon>
        <taxon>Sphingomonadales</taxon>
        <taxon>Erythrobacteraceae</taxon>
        <taxon>Altererythrobacter</taxon>
    </lineage>
</organism>
<sequence>MRAIEGMSVLVTGASSGIGEETARYLASQGARVTATARRQDRLDALAEEIGPNCRVMAGDVTVQSDREAMMAAALDHGGGLEALVNNAGAMFRQPVDGYTEEHLRQAFDTNVISGMMLSSMAVPHLAEREGSITFIGSTHTRRAFAGASPYATAKAAVEGLTRVMAAELGPRQIRVNCVLPGAVITELNTSAGVMRPEDIEERYVAIAREHVLGRIGTAREIAEAIEYLIRAEWVTGVALEVDGGIGLGASAGVATKPK</sequence>
<evidence type="ECO:0000313" key="2">
    <source>
        <dbReference type="Proteomes" id="UP001215827"/>
    </source>
</evidence>
<dbReference type="GO" id="GO:0016491">
    <property type="term" value="F:oxidoreductase activity"/>
    <property type="evidence" value="ECO:0007669"/>
    <property type="project" value="UniProtKB-KW"/>
</dbReference>
<evidence type="ECO:0000313" key="1">
    <source>
        <dbReference type="EMBL" id="WFL77761.1"/>
    </source>
</evidence>
<dbReference type="Proteomes" id="UP001215827">
    <property type="component" value="Chromosome"/>
</dbReference>
<reference evidence="1 2" key="1">
    <citation type="submission" date="2023-03" db="EMBL/GenBank/DDBJ databases">
        <title>Altererythrobacter sp. CAU 1644 isolated from sand.</title>
        <authorList>
            <person name="Kim W."/>
        </authorList>
    </citation>
    <scope>NUCLEOTIDE SEQUENCE [LARGE SCALE GENOMIC DNA]</scope>
    <source>
        <strain evidence="1 2">CAU 1644</strain>
    </source>
</reference>
<dbReference type="InterPro" id="IPR036291">
    <property type="entry name" value="NAD(P)-bd_dom_sf"/>
</dbReference>
<keyword evidence="2" id="KW-1185">Reference proteome</keyword>
<keyword evidence="1" id="KW-0560">Oxidoreductase</keyword>
<gene>
    <name evidence="1" type="ORF">P7228_01450</name>
</gene>
<accession>A0ABY8FWI7</accession>
<dbReference type="PROSITE" id="PS00061">
    <property type="entry name" value="ADH_SHORT"/>
    <property type="match status" value="1"/>
</dbReference>
<dbReference type="InterPro" id="IPR002347">
    <property type="entry name" value="SDR_fam"/>
</dbReference>
<dbReference type="RefSeq" id="WP_278016453.1">
    <property type="nucleotide sequence ID" value="NZ_CP121106.1"/>
</dbReference>
<dbReference type="PANTHER" id="PTHR43975">
    <property type="entry name" value="ZGC:101858"/>
    <property type="match status" value="1"/>
</dbReference>
<dbReference type="PANTHER" id="PTHR43975:SF2">
    <property type="entry name" value="EG:BACR7A4.14 PROTEIN-RELATED"/>
    <property type="match status" value="1"/>
</dbReference>
<dbReference type="EMBL" id="CP121106">
    <property type="protein sequence ID" value="WFL77761.1"/>
    <property type="molecule type" value="Genomic_DNA"/>
</dbReference>
<dbReference type="CDD" id="cd05233">
    <property type="entry name" value="SDR_c"/>
    <property type="match status" value="1"/>
</dbReference>
<dbReference type="Pfam" id="PF13561">
    <property type="entry name" value="adh_short_C2"/>
    <property type="match status" value="1"/>
</dbReference>
<name>A0ABY8FWI7_9SPHN</name>
<dbReference type="Gene3D" id="3.40.50.720">
    <property type="entry name" value="NAD(P)-binding Rossmann-like Domain"/>
    <property type="match status" value="1"/>
</dbReference>
<dbReference type="EC" id="1.-.-.-" evidence="1"/>
<dbReference type="InterPro" id="IPR020904">
    <property type="entry name" value="Sc_DH/Rdtase_CS"/>
</dbReference>